<dbReference type="Pfam" id="PF00106">
    <property type="entry name" value="adh_short"/>
    <property type="match status" value="1"/>
</dbReference>
<organism evidence="4 5">
    <name type="scientific">Edaphosphingomonas laterariae</name>
    <dbReference type="NCBI Taxonomy" id="861865"/>
    <lineage>
        <taxon>Bacteria</taxon>
        <taxon>Pseudomonadati</taxon>
        <taxon>Pseudomonadota</taxon>
        <taxon>Alphaproteobacteria</taxon>
        <taxon>Sphingomonadales</taxon>
        <taxon>Rhizorhabdaceae</taxon>
        <taxon>Edaphosphingomonas</taxon>
    </lineage>
</organism>
<sequence length="273" mass="27624">MSGKLQGKRAVVTGGAQGIGKAIAERLAAEGARVAVLDMDEAAAKATLAGEGHLGFACDVSDSASVDAVFAKVADAFGGVDILVNNAGTGRGPDDGSDQMYAGQAERHAQIARGETPTAHPDQLIHMSDAGWHKVIGVNLDGAFFCSRAAVRLMAAGNHGGSIVNIASTSAASGEGPMHYVTSKAGVVGLTRGLARELSSRGIRVNAVHPGPTNTPIMQSVPDTMVQAMEAAIPLGRMARPDEVAAAVAFLASDDASYATGSVLTVNGGSYMV</sequence>
<evidence type="ECO:0000256" key="1">
    <source>
        <dbReference type="ARBA" id="ARBA00006484"/>
    </source>
</evidence>
<dbReference type="OrthoDB" id="9803333at2"/>
<accession>A0A239GY90</accession>
<dbReference type="AlphaFoldDB" id="A0A239GY90"/>
<dbReference type="EMBL" id="FZOS01000014">
    <property type="protein sequence ID" value="SNS74166.1"/>
    <property type="molecule type" value="Genomic_DNA"/>
</dbReference>
<name>A0A239GY90_9SPHN</name>
<gene>
    <name evidence="4" type="ORF">SAMN06295912_11448</name>
</gene>
<evidence type="ECO:0000256" key="3">
    <source>
        <dbReference type="RuleBase" id="RU000363"/>
    </source>
</evidence>
<dbReference type="PANTHER" id="PTHR42760">
    <property type="entry name" value="SHORT-CHAIN DEHYDROGENASES/REDUCTASES FAMILY MEMBER"/>
    <property type="match status" value="1"/>
</dbReference>
<dbReference type="PANTHER" id="PTHR42760:SF40">
    <property type="entry name" value="3-OXOACYL-[ACYL-CARRIER-PROTEIN] REDUCTASE, CHLOROPLASTIC"/>
    <property type="match status" value="1"/>
</dbReference>
<keyword evidence="2" id="KW-0560">Oxidoreductase</keyword>
<proteinExistence type="inferred from homology"/>
<dbReference type="PRINTS" id="PR00081">
    <property type="entry name" value="GDHRDH"/>
</dbReference>
<dbReference type="SUPFAM" id="SSF51735">
    <property type="entry name" value="NAD(P)-binding Rossmann-fold domains"/>
    <property type="match status" value="1"/>
</dbReference>
<keyword evidence="5" id="KW-1185">Reference proteome</keyword>
<protein>
    <submittedName>
        <fullName evidence="4">3-oxoacyl-[acyl-carrier protein] reductase</fullName>
    </submittedName>
</protein>
<dbReference type="Gene3D" id="3.40.50.720">
    <property type="entry name" value="NAD(P)-binding Rossmann-like Domain"/>
    <property type="match status" value="1"/>
</dbReference>
<dbReference type="FunFam" id="3.40.50.720:FF:000173">
    <property type="entry name" value="3-oxoacyl-[acyl-carrier protein] reductase"/>
    <property type="match status" value="1"/>
</dbReference>
<dbReference type="InterPro" id="IPR036291">
    <property type="entry name" value="NAD(P)-bd_dom_sf"/>
</dbReference>
<dbReference type="RefSeq" id="WP_089220086.1">
    <property type="nucleotide sequence ID" value="NZ_FZOS01000014.1"/>
</dbReference>
<evidence type="ECO:0000256" key="2">
    <source>
        <dbReference type="ARBA" id="ARBA00023002"/>
    </source>
</evidence>
<dbReference type="PRINTS" id="PR00080">
    <property type="entry name" value="SDRFAMILY"/>
</dbReference>
<dbReference type="GO" id="GO:0016616">
    <property type="term" value="F:oxidoreductase activity, acting on the CH-OH group of donors, NAD or NADP as acceptor"/>
    <property type="evidence" value="ECO:0007669"/>
    <property type="project" value="TreeGrafter"/>
</dbReference>
<dbReference type="GO" id="GO:0030497">
    <property type="term" value="P:fatty acid elongation"/>
    <property type="evidence" value="ECO:0007669"/>
    <property type="project" value="TreeGrafter"/>
</dbReference>
<dbReference type="InterPro" id="IPR002347">
    <property type="entry name" value="SDR_fam"/>
</dbReference>
<dbReference type="Pfam" id="PF13561">
    <property type="entry name" value="adh_short_C2"/>
    <property type="match status" value="1"/>
</dbReference>
<comment type="similarity">
    <text evidence="1 3">Belongs to the short-chain dehydrogenases/reductases (SDR) family.</text>
</comment>
<evidence type="ECO:0000313" key="4">
    <source>
        <dbReference type="EMBL" id="SNS74166.1"/>
    </source>
</evidence>
<evidence type="ECO:0000313" key="5">
    <source>
        <dbReference type="Proteomes" id="UP000198281"/>
    </source>
</evidence>
<reference evidence="5" key="1">
    <citation type="submission" date="2017-06" db="EMBL/GenBank/DDBJ databases">
        <authorList>
            <person name="Varghese N."/>
            <person name="Submissions S."/>
        </authorList>
    </citation>
    <scope>NUCLEOTIDE SEQUENCE [LARGE SCALE GENOMIC DNA]</scope>
    <source>
        <strain evidence="5">LNB2</strain>
    </source>
</reference>
<dbReference type="Proteomes" id="UP000198281">
    <property type="component" value="Unassembled WGS sequence"/>
</dbReference>